<dbReference type="SUPFAM" id="SSF55729">
    <property type="entry name" value="Acyl-CoA N-acyltransferases (Nat)"/>
    <property type="match status" value="1"/>
</dbReference>
<evidence type="ECO:0000259" key="3">
    <source>
        <dbReference type="PROSITE" id="PS51186"/>
    </source>
</evidence>
<gene>
    <name evidence="4" type="ORF">FJM51_06710</name>
</gene>
<comment type="caution">
    <text evidence="4">The sequence shown here is derived from an EMBL/GenBank/DDBJ whole genome shotgun (WGS) entry which is preliminary data.</text>
</comment>
<accession>A0A501WYK4</accession>
<evidence type="ECO:0000256" key="2">
    <source>
        <dbReference type="ARBA" id="ARBA00023315"/>
    </source>
</evidence>
<keyword evidence="1 4" id="KW-0808">Transferase</keyword>
<dbReference type="PANTHER" id="PTHR43877">
    <property type="entry name" value="AMINOALKYLPHOSPHONATE N-ACETYLTRANSFERASE-RELATED-RELATED"/>
    <property type="match status" value="1"/>
</dbReference>
<dbReference type="EMBL" id="VFRP01000004">
    <property type="protein sequence ID" value="TPE52111.1"/>
    <property type="molecule type" value="Genomic_DNA"/>
</dbReference>
<dbReference type="AlphaFoldDB" id="A0A501WYK4"/>
<dbReference type="GO" id="GO:0016747">
    <property type="term" value="F:acyltransferase activity, transferring groups other than amino-acyl groups"/>
    <property type="evidence" value="ECO:0007669"/>
    <property type="project" value="InterPro"/>
</dbReference>
<dbReference type="PROSITE" id="PS51186">
    <property type="entry name" value="GNAT"/>
    <property type="match status" value="1"/>
</dbReference>
<reference evidence="4 5" key="1">
    <citation type="submission" date="2019-06" db="EMBL/GenBank/DDBJ databases">
        <title>A novel bacterium of genus Amaricoccus, isolated from marine sediment.</title>
        <authorList>
            <person name="Huang H."/>
            <person name="Mo K."/>
            <person name="Hu Y."/>
        </authorList>
    </citation>
    <scope>NUCLEOTIDE SEQUENCE [LARGE SCALE GENOMIC DNA]</scope>
    <source>
        <strain evidence="4 5">HB172011</strain>
    </source>
</reference>
<dbReference type="Pfam" id="PF00583">
    <property type="entry name" value="Acetyltransf_1"/>
    <property type="match status" value="1"/>
</dbReference>
<dbReference type="Proteomes" id="UP000319255">
    <property type="component" value="Unassembled WGS sequence"/>
</dbReference>
<dbReference type="OrthoDB" id="9799154at2"/>
<sequence length="166" mass="18762">MIEIRWSTAEDAEPLARLHAASWRNAYAGILARPVIDRMISYRSAAFWRRTGGSGRALVLVLDGAVLGYATMGFDRRALRAGTRDTGEIFELYLAPEAQGIGLGRQLFEAARRELRAHGFRRLRVWALAENEIARRFYAGLGGHEEERAVERIGERDVEKVAFTWD</sequence>
<keyword evidence="5" id="KW-1185">Reference proteome</keyword>
<proteinExistence type="predicted"/>
<evidence type="ECO:0000256" key="1">
    <source>
        <dbReference type="ARBA" id="ARBA00022679"/>
    </source>
</evidence>
<dbReference type="InterPro" id="IPR016181">
    <property type="entry name" value="Acyl_CoA_acyltransferase"/>
</dbReference>
<dbReference type="CDD" id="cd04301">
    <property type="entry name" value="NAT_SF"/>
    <property type="match status" value="1"/>
</dbReference>
<keyword evidence="2" id="KW-0012">Acyltransferase</keyword>
<protein>
    <submittedName>
        <fullName evidence="4">GNAT family N-acetyltransferase</fullName>
    </submittedName>
</protein>
<dbReference type="Gene3D" id="3.40.630.30">
    <property type="match status" value="1"/>
</dbReference>
<evidence type="ECO:0000313" key="5">
    <source>
        <dbReference type="Proteomes" id="UP000319255"/>
    </source>
</evidence>
<dbReference type="RefSeq" id="WP_140453353.1">
    <property type="nucleotide sequence ID" value="NZ_VFRP01000004.1"/>
</dbReference>
<feature type="domain" description="N-acetyltransferase" evidence="3">
    <location>
        <begin position="2"/>
        <end position="166"/>
    </location>
</feature>
<organism evidence="4 5">
    <name type="scientific">Amaricoccus solimangrovi</name>
    <dbReference type="NCBI Taxonomy" id="2589815"/>
    <lineage>
        <taxon>Bacteria</taxon>
        <taxon>Pseudomonadati</taxon>
        <taxon>Pseudomonadota</taxon>
        <taxon>Alphaproteobacteria</taxon>
        <taxon>Rhodobacterales</taxon>
        <taxon>Paracoccaceae</taxon>
        <taxon>Amaricoccus</taxon>
    </lineage>
</organism>
<dbReference type="PANTHER" id="PTHR43877:SF1">
    <property type="entry name" value="ACETYLTRANSFERASE"/>
    <property type="match status" value="1"/>
</dbReference>
<dbReference type="InterPro" id="IPR000182">
    <property type="entry name" value="GNAT_dom"/>
</dbReference>
<name>A0A501WYK4_9RHOB</name>
<dbReference type="InterPro" id="IPR050832">
    <property type="entry name" value="Bact_Acetyltransf"/>
</dbReference>
<evidence type="ECO:0000313" key="4">
    <source>
        <dbReference type="EMBL" id="TPE52111.1"/>
    </source>
</evidence>